<comment type="caution">
    <text evidence="2">The sequence shown here is derived from an EMBL/GenBank/DDBJ whole genome shotgun (WGS) entry which is preliminary data.</text>
</comment>
<organism evidence="2 3">
    <name type="scientific">Yinghuangia aomiensis</name>
    <dbReference type="NCBI Taxonomy" id="676205"/>
    <lineage>
        <taxon>Bacteria</taxon>
        <taxon>Bacillati</taxon>
        <taxon>Actinomycetota</taxon>
        <taxon>Actinomycetes</taxon>
        <taxon>Kitasatosporales</taxon>
        <taxon>Streptomycetaceae</taxon>
        <taxon>Yinghuangia</taxon>
    </lineage>
</organism>
<dbReference type="Gene3D" id="3.30.720.120">
    <property type="match status" value="1"/>
</dbReference>
<name>A0ABP9I5T1_9ACTN</name>
<protein>
    <submittedName>
        <fullName evidence="2">VOC family protein</fullName>
    </submittedName>
</protein>
<accession>A0ABP9I5T1</accession>
<dbReference type="RefSeq" id="WP_345679817.1">
    <property type="nucleotide sequence ID" value="NZ_BAABHS010000036.1"/>
</dbReference>
<keyword evidence="3" id="KW-1185">Reference proteome</keyword>
<dbReference type="PROSITE" id="PS51819">
    <property type="entry name" value="VOC"/>
    <property type="match status" value="1"/>
</dbReference>
<dbReference type="InterPro" id="IPR004360">
    <property type="entry name" value="Glyas_Fos-R_dOase_dom"/>
</dbReference>
<dbReference type="PANTHER" id="PTHR34109">
    <property type="entry name" value="BNAUNNG04460D PROTEIN-RELATED"/>
    <property type="match status" value="1"/>
</dbReference>
<dbReference type="Pfam" id="PF00903">
    <property type="entry name" value="Glyoxalase"/>
    <property type="match status" value="1"/>
</dbReference>
<dbReference type="Gene3D" id="3.30.720.110">
    <property type="match status" value="1"/>
</dbReference>
<feature type="domain" description="VOC" evidence="1">
    <location>
        <begin position="9"/>
        <end position="134"/>
    </location>
</feature>
<evidence type="ECO:0000313" key="3">
    <source>
        <dbReference type="Proteomes" id="UP001500466"/>
    </source>
</evidence>
<dbReference type="SUPFAM" id="SSF54593">
    <property type="entry name" value="Glyoxalase/Bleomycin resistance protein/Dihydroxybiphenyl dioxygenase"/>
    <property type="match status" value="1"/>
</dbReference>
<sequence>MSVKPIPENYPRITPYICVDGAAAAIDFYVAVLGAVEQVRMAGPDGRIGHAEIQLGDGIVMLADEFPDMDFRSPKSIGGTAVTLHVYVEDADAVFAAAVAKGAKAVRPVADQFYGDRSGQFEDPFGHRWNIATHVEDVPPDEMARRAEAAMRSAPGGE</sequence>
<dbReference type="InterPro" id="IPR037523">
    <property type="entry name" value="VOC_core"/>
</dbReference>
<dbReference type="Proteomes" id="UP001500466">
    <property type="component" value="Unassembled WGS sequence"/>
</dbReference>
<proteinExistence type="predicted"/>
<dbReference type="EMBL" id="BAABHS010000036">
    <property type="protein sequence ID" value="GAA4988785.1"/>
    <property type="molecule type" value="Genomic_DNA"/>
</dbReference>
<dbReference type="InterPro" id="IPR029068">
    <property type="entry name" value="Glyas_Bleomycin-R_OHBP_Dase"/>
</dbReference>
<dbReference type="PANTHER" id="PTHR34109:SF1">
    <property type="entry name" value="VOC DOMAIN-CONTAINING PROTEIN"/>
    <property type="match status" value="1"/>
</dbReference>
<dbReference type="CDD" id="cd07246">
    <property type="entry name" value="VOC_like"/>
    <property type="match status" value="1"/>
</dbReference>
<reference evidence="3" key="1">
    <citation type="journal article" date="2019" name="Int. J. Syst. Evol. Microbiol.">
        <title>The Global Catalogue of Microorganisms (GCM) 10K type strain sequencing project: providing services to taxonomists for standard genome sequencing and annotation.</title>
        <authorList>
            <consortium name="The Broad Institute Genomics Platform"/>
            <consortium name="The Broad Institute Genome Sequencing Center for Infectious Disease"/>
            <person name="Wu L."/>
            <person name="Ma J."/>
        </authorList>
    </citation>
    <scope>NUCLEOTIDE SEQUENCE [LARGE SCALE GENOMIC DNA]</scope>
    <source>
        <strain evidence="3">JCM 17986</strain>
    </source>
</reference>
<evidence type="ECO:0000259" key="1">
    <source>
        <dbReference type="PROSITE" id="PS51819"/>
    </source>
</evidence>
<evidence type="ECO:0000313" key="2">
    <source>
        <dbReference type="EMBL" id="GAA4988785.1"/>
    </source>
</evidence>
<gene>
    <name evidence="2" type="ORF">GCM10023205_69740</name>
</gene>